<dbReference type="InterPro" id="IPR051417">
    <property type="entry name" value="SDr/BOS_complex"/>
</dbReference>
<gene>
    <name evidence="5" type="ORF">SAMN04489745_0204</name>
</gene>
<evidence type="ECO:0000256" key="1">
    <source>
        <dbReference type="ARBA" id="ARBA00022729"/>
    </source>
</evidence>
<evidence type="ECO:0000256" key="3">
    <source>
        <dbReference type="SAM" id="Phobius"/>
    </source>
</evidence>
<reference evidence="5 6" key="1">
    <citation type="submission" date="2016-10" db="EMBL/GenBank/DDBJ databases">
        <authorList>
            <person name="de Groot N.N."/>
        </authorList>
    </citation>
    <scope>NUCLEOTIDE SEQUENCE [LARGE SCALE GENOMIC DNA]</scope>
    <source>
        <strain evidence="5 6">DSM 10495</strain>
    </source>
</reference>
<feature type="signal peptide" evidence="4">
    <location>
        <begin position="1"/>
        <end position="25"/>
    </location>
</feature>
<keyword evidence="5" id="KW-0645">Protease</keyword>
<dbReference type="STRING" id="156980.SAMN04489745_0204"/>
<evidence type="ECO:0000313" key="6">
    <source>
        <dbReference type="Proteomes" id="UP000182652"/>
    </source>
</evidence>
<evidence type="ECO:0000256" key="2">
    <source>
        <dbReference type="SAM" id="MobiDB-lite"/>
    </source>
</evidence>
<evidence type="ECO:0000256" key="4">
    <source>
        <dbReference type="SAM" id="SignalP"/>
    </source>
</evidence>
<keyword evidence="3" id="KW-0812">Transmembrane</keyword>
<keyword evidence="5" id="KW-0121">Carboxypeptidase</keyword>
<feature type="chain" id="PRO_5038916295" evidence="4">
    <location>
        <begin position="26"/>
        <end position="594"/>
    </location>
</feature>
<keyword evidence="3" id="KW-1133">Transmembrane helix</keyword>
<accession>A0A1H4JII3</accession>
<dbReference type="AlphaFoldDB" id="A0A1H4JII3"/>
<name>A0A1H4JII3_9MICC</name>
<keyword evidence="5" id="KW-0378">Hydrolase</keyword>
<dbReference type="SUPFAM" id="SSF49478">
    <property type="entry name" value="Cna protein B-type domain"/>
    <property type="match status" value="2"/>
</dbReference>
<dbReference type="GO" id="GO:0005975">
    <property type="term" value="P:carbohydrate metabolic process"/>
    <property type="evidence" value="ECO:0007669"/>
    <property type="project" value="UniProtKB-ARBA"/>
</dbReference>
<evidence type="ECO:0000313" key="5">
    <source>
        <dbReference type="EMBL" id="SEB46101.1"/>
    </source>
</evidence>
<dbReference type="InterPro" id="IPR013783">
    <property type="entry name" value="Ig-like_fold"/>
</dbReference>
<sequence>MARAISRARTRLAVLALLISGLAFAGLAPAQAAGTAGISGTVTAPAGIDVTQTKVSLLVVNPNGGAMLDSETYPDGTGAYHFDGKWPGQYKILFENPSAATVWNSGAPTRDSAPSVVLAEGQSLTGQDVLLARTGSISGTVLVPTRGTSVDNVKVEAFSAASGDHVVAETAPGTDGKYTLSGLLPGTYKLKFTYGIQSDPPVWNGDAATRAAAPGIVLADGAAVTGQNASFVYTGSVSGTAKTPDGVALTNRRVILQTADGGFAGDADLDAQGRYRIEGLAAGRYKAALTSSLPGGPSVWYKDAENEASATVITVGKNAAVTGIDFMAPAESHGVMTGRVAGYTGDAEVAVAIYPANDPHPRSGPPLAIGVVNPDGSYAVVGLPTAMVKAVLIGEIGGFANQWYGGTLATSRDISVVDGKTTRGIDFTAVPEAVIKGTAKKPFGSPAYVQVVDLQGNYIGDALTNHDGTYAVHGLPAGSYKVQFEGFSAGRITAWYGGKTFETAAVVTVVAGQTVTGIDSDVIIGGAKPTPEPTTGQPKPTAPPVVVQPAGSTSGGELAATGTPATLQPLGLAGGALGAVGLLLLLAACVRIRR</sequence>
<dbReference type="Proteomes" id="UP000182652">
    <property type="component" value="Unassembled WGS sequence"/>
</dbReference>
<dbReference type="RefSeq" id="WP_066216962.1">
    <property type="nucleotide sequence ID" value="NZ_FNSN01000003.1"/>
</dbReference>
<dbReference type="Pfam" id="PF13620">
    <property type="entry name" value="CarboxypepD_reg"/>
    <property type="match status" value="1"/>
</dbReference>
<feature type="region of interest" description="Disordered" evidence="2">
    <location>
        <begin position="524"/>
        <end position="544"/>
    </location>
</feature>
<proteinExistence type="predicted"/>
<organism evidence="5 6">
    <name type="scientific">Arthrobacter woluwensis</name>
    <dbReference type="NCBI Taxonomy" id="156980"/>
    <lineage>
        <taxon>Bacteria</taxon>
        <taxon>Bacillati</taxon>
        <taxon>Actinomycetota</taxon>
        <taxon>Actinomycetes</taxon>
        <taxon>Micrococcales</taxon>
        <taxon>Micrococcaceae</taxon>
        <taxon>Arthrobacter</taxon>
    </lineage>
</organism>
<keyword evidence="3" id="KW-0472">Membrane</keyword>
<dbReference type="EMBL" id="FNSN01000003">
    <property type="protein sequence ID" value="SEB46101.1"/>
    <property type="molecule type" value="Genomic_DNA"/>
</dbReference>
<feature type="transmembrane region" description="Helical" evidence="3">
    <location>
        <begin position="570"/>
        <end position="590"/>
    </location>
</feature>
<dbReference type="Gene3D" id="2.60.40.1120">
    <property type="entry name" value="Carboxypeptidase-like, regulatory domain"/>
    <property type="match status" value="1"/>
</dbReference>
<dbReference type="PANTHER" id="PTHR23303">
    <property type="entry name" value="CARBOXYPEPTIDASE REGULATORY REGION-CONTAINING"/>
    <property type="match status" value="1"/>
</dbReference>
<dbReference type="GO" id="GO:0004180">
    <property type="term" value="F:carboxypeptidase activity"/>
    <property type="evidence" value="ECO:0007669"/>
    <property type="project" value="UniProtKB-KW"/>
</dbReference>
<keyword evidence="1 4" id="KW-0732">Signal</keyword>
<keyword evidence="6" id="KW-1185">Reference proteome</keyword>
<protein>
    <submittedName>
        <fullName evidence="5">Carboxypeptidase regulatory-like domain-containing protein</fullName>
    </submittedName>
</protein>
<dbReference type="Gene3D" id="2.60.40.10">
    <property type="entry name" value="Immunoglobulins"/>
    <property type="match status" value="1"/>
</dbReference>